<dbReference type="PANTHER" id="PTHR46889">
    <property type="entry name" value="TRANSPOSASE INSF FOR INSERTION SEQUENCE IS3B-RELATED"/>
    <property type="match status" value="1"/>
</dbReference>
<keyword evidence="3" id="KW-1185">Reference proteome</keyword>
<dbReference type="InterPro" id="IPR050900">
    <property type="entry name" value="Transposase_IS3/IS150/IS904"/>
</dbReference>
<organism evidence="2 3">
    <name type="scientific">Fimbriiglobus ruber</name>
    <dbReference type="NCBI Taxonomy" id="1908690"/>
    <lineage>
        <taxon>Bacteria</taxon>
        <taxon>Pseudomonadati</taxon>
        <taxon>Planctomycetota</taxon>
        <taxon>Planctomycetia</taxon>
        <taxon>Gemmatales</taxon>
        <taxon>Gemmataceae</taxon>
        <taxon>Fimbriiglobus</taxon>
    </lineage>
</organism>
<comment type="caution">
    <text evidence="2">The sequence shown here is derived from an EMBL/GenBank/DDBJ whole genome shotgun (WGS) entry which is preliminary data.</text>
</comment>
<dbReference type="EMBL" id="NIDE01000007">
    <property type="protein sequence ID" value="OWK41034.1"/>
    <property type="molecule type" value="Genomic_DNA"/>
</dbReference>
<evidence type="ECO:0000313" key="3">
    <source>
        <dbReference type="Proteomes" id="UP000214646"/>
    </source>
</evidence>
<name>A0A225DN09_9BACT</name>
<reference evidence="3" key="1">
    <citation type="submission" date="2017-06" db="EMBL/GenBank/DDBJ databases">
        <title>Genome analysis of Fimbriiglobus ruber SP5, the first member of the order Planctomycetales with confirmed chitinolytic capability.</title>
        <authorList>
            <person name="Ravin N.V."/>
            <person name="Rakitin A.L."/>
            <person name="Ivanova A.A."/>
            <person name="Beletsky A.V."/>
            <person name="Kulichevskaya I.S."/>
            <person name="Mardanov A.V."/>
            <person name="Dedysh S.N."/>
        </authorList>
    </citation>
    <scope>NUCLEOTIDE SEQUENCE [LARGE SCALE GENOMIC DNA]</scope>
    <source>
        <strain evidence="3">SP5</strain>
    </source>
</reference>
<dbReference type="InterPro" id="IPR036397">
    <property type="entry name" value="RNaseH_sf"/>
</dbReference>
<dbReference type="PANTHER" id="PTHR46889:SF7">
    <property type="entry name" value="TRANSPOSASE FOR INSERTION SEQUENCE ELEMENT IS904"/>
    <property type="match status" value="1"/>
</dbReference>
<dbReference type="InterPro" id="IPR012337">
    <property type="entry name" value="RNaseH-like_sf"/>
</dbReference>
<dbReference type="Pfam" id="PF01527">
    <property type="entry name" value="HTH_Tnp_1"/>
    <property type="match status" value="1"/>
</dbReference>
<dbReference type="Pfam" id="PF13276">
    <property type="entry name" value="HTH_21"/>
    <property type="match status" value="1"/>
</dbReference>
<dbReference type="GO" id="GO:0015074">
    <property type="term" value="P:DNA integration"/>
    <property type="evidence" value="ECO:0007669"/>
    <property type="project" value="InterPro"/>
</dbReference>
<accession>A0A225DN09</accession>
<evidence type="ECO:0000259" key="1">
    <source>
        <dbReference type="PROSITE" id="PS50994"/>
    </source>
</evidence>
<sequence>MTTKRKTHTAAFKAQVALAAIKGDRTINQVASQYDVHPTLIHAWKKHLLAGAEAVFASGVKPPGPPDDKTDELYAQIGRLKVELDWVKKNLPPSVEARRALIEDDHPALSIRRQCALVGLNRSTRYYDPVPESAANLRLMRLIDEQYTRCPFYGSRRIAAWLAGQGHEVNRKRVQRLLRIMGLEAICPRPKWSTGPAHKVYPYLLRGVSIDRINQVWSADITYVPLPSGFMYLAATIDWFSRSVIAWRLSNTLDGSFCQDMLDEALGRGTPEVFNTDQGVQFTAGGWIDRVEAAGVKVSMDGRGRCLDNVFVERLWRTVKYEDVYLWGYESVSELTRGLRSYFAFYNGQRLHQSLDYQTPAAVYEGKSEG</sequence>
<dbReference type="Pfam" id="PF00665">
    <property type="entry name" value="rve"/>
    <property type="match status" value="1"/>
</dbReference>
<dbReference type="Proteomes" id="UP000214646">
    <property type="component" value="Unassembled WGS sequence"/>
</dbReference>
<dbReference type="NCBIfam" id="NF033516">
    <property type="entry name" value="transpos_IS3"/>
    <property type="match status" value="1"/>
</dbReference>
<dbReference type="AlphaFoldDB" id="A0A225DN09"/>
<dbReference type="PROSITE" id="PS50994">
    <property type="entry name" value="INTEGRASE"/>
    <property type="match status" value="1"/>
</dbReference>
<dbReference type="GO" id="GO:0043565">
    <property type="term" value="F:sequence-specific DNA binding"/>
    <property type="evidence" value="ECO:0007669"/>
    <property type="project" value="InterPro"/>
</dbReference>
<dbReference type="GO" id="GO:0006313">
    <property type="term" value="P:DNA transposition"/>
    <property type="evidence" value="ECO:0007669"/>
    <property type="project" value="InterPro"/>
</dbReference>
<dbReference type="InterPro" id="IPR048020">
    <property type="entry name" value="Transpos_IS3"/>
</dbReference>
<dbReference type="GO" id="GO:0004803">
    <property type="term" value="F:transposase activity"/>
    <property type="evidence" value="ECO:0007669"/>
    <property type="project" value="InterPro"/>
</dbReference>
<dbReference type="Gene3D" id="3.30.420.10">
    <property type="entry name" value="Ribonuclease H-like superfamily/Ribonuclease H"/>
    <property type="match status" value="1"/>
</dbReference>
<dbReference type="InterPro" id="IPR010921">
    <property type="entry name" value="Trp_repressor/repl_initiator"/>
</dbReference>
<dbReference type="InterPro" id="IPR025948">
    <property type="entry name" value="HTH-like_dom"/>
</dbReference>
<dbReference type="OrthoDB" id="289367at2"/>
<dbReference type="InterPro" id="IPR001584">
    <property type="entry name" value="Integrase_cat-core"/>
</dbReference>
<protein>
    <submittedName>
        <fullName evidence="2">Mobile element protein</fullName>
    </submittedName>
</protein>
<dbReference type="InterPro" id="IPR002514">
    <property type="entry name" value="Transposase_8"/>
</dbReference>
<dbReference type="RefSeq" id="WP_088255991.1">
    <property type="nucleotide sequence ID" value="NZ_NIDE01000007.1"/>
</dbReference>
<dbReference type="SUPFAM" id="SSF53098">
    <property type="entry name" value="Ribonuclease H-like"/>
    <property type="match status" value="1"/>
</dbReference>
<proteinExistence type="predicted"/>
<dbReference type="SUPFAM" id="SSF48295">
    <property type="entry name" value="TrpR-like"/>
    <property type="match status" value="1"/>
</dbReference>
<gene>
    <name evidence="2" type="ORF">FRUB_04926</name>
</gene>
<feature type="domain" description="Integrase catalytic" evidence="1">
    <location>
        <begin position="198"/>
        <end position="368"/>
    </location>
</feature>
<evidence type="ECO:0000313" key="2">
    <source>
        <dbReference type="EMBL" id="OWK41034.1"/>
    </source>
</evidence>